<evidence type="ECO:0000256" key="1">
    <source>
        <dbReference type="SAM" id="SignalP"/>
    </source>
</evidence>
<feature type="chain" id="PRO_5020483125" evidence="1">
    <location>
        <begin position="23"/>
        <end position="207"/>
    </location>
</feature>
<sequence>MHSMNALIFVLPFILYATEVWAGCSERELIYMFFENFDSVWPDNANKLAYTFLASTSDDTFGDTTMLVVDGRLVMDPLRPPTESTRIWLNDWLKTTPFDLTIDYYRILKDLEEESYLVSREDIVKMEKTFRQAPTNPNPKFLSRHWEKQKRSCLVRECETNYECLAGGSPCLCNQCADRPGRWCISTGISAANGTACERRLLSAKAL</sequence>
<keyword evidence="3" id="KW-1185">Reference proteome</keyword>
<organism evidence="2 3">
    <name type="scientific">Metschnikowia aff. pulcherrima</name>
    <dbReference type="NCBI Taxonomy" id="2163413"/>
    <lineage>
        <taxon>Eukaryota</taxon>
        <taxon>Fungi</taxon>
        <taxon>Dikarya</taxon>
        <taxon>Ascomycota</taxon>
        <taxon>Saccharomycotina</taxon>
        <taxon>Pichiomycetes</taxon>
        <taxon>Metschnikowiaceae</taxon>
        <taxon>Metschnikowia</taxon>
    </lineage>
</organism>
<dbReference type="AlphaFoldDB" id="A0A4P6XG18"/>
<protein>
    <submittedName>
        <fullName evidence="2">Uncharacterized protein</fullName>
    </submittedName>
</protein>
<dbReference type="Proteomes" id="UP000292447">
    <property type="component" value="Chromosome I"/>
</dbReference>
<accession>A0A4P6XG18</accession>
<gene>
    <name evidence="2" type="ORF">METSCH_A09390</name>
</gene>
<evidence type="ECO:0000313" key="2">
    <source>
        <dbReference type="EMBL" id="QBM86302.1"/>
    </source>
</evidence>
<feature type="signal peptide" evidence="1">
    <location>
        <begin position="1"/>
        <end position="22"/>
    </location>
</feature>
<proteinExistence type="predicted"/>
<dbReference type="EMBL" id="CP034456">
    <property type="protein sequence ID" value="QBM86302.1"/>
    <property type="molecule type" value="Genomic_DNA"/>
</dbReference>
<reference evidence="3" key="1">
    <citation type="submission" date="2019-03" db="EMBL/GenBank/DDBJ databases">
        <title>Snf2 controls pulcherriminic acid biosynthesis and connects pigmentation and antifungal activity of the yeast Metschnikowia pulcherrima.</title>
        <authorList>
            <person name="Gore-Lloyd D."/>
            <person name="Sumann I."/>
            <person name="Brachmann A.O."/>
            <person name="Schneeberger K."/>
            <person name="Ortiz-Merino R.A."/>
            <person name="Moreno-Beltran M."/>
            <person name="Schlaefli M."/>
            <person name="Kirner P."/>
            <person name="Santos Kron A."/>
            <person name="Wolfe K.H."/>
            <person name="Piel J."/>
            <person name="Ahrens C.H."/>
            <person name="Henk D."/>
            <person name="Freimoser F.M."/>
        </authorList>
    </citation>
    <scope>NUCLEOTIDE SEQUENCE [LARGE SCALE GENOMIC DNA]</scope>
    <source>
        <strain evidence="3">APC 1.2</strain>
    </source>
</reference>
<evidence type="ECO:0000313" key="3">
    <source>
        <dbReference type="Proteomes" id="UP000292447"/>
    </source>
</evidence>
<name>A0A4P6XG18_9ASCO</name>
<keyword evidence="1" id="KW-0732">Signal</keyword>